<evidence type="ECO:0000313" key="3">
    <source>
        <dbReference type="EMBL" id="OYD57884.1"/>
    </source>
</evidence>
<sequence length="244" mass="28456">MTLYLYDPRINTLTETTYDYLEELTGKSQTVLRTNKSIKRKVTSINCYITDQKVTLRQRKAWYEKEKFFNETWKPIEGSDGKFLISNYGRFKRIYQNHEGLLLPFIHKRTGNLHIKVKFRGKYAAYKVANLVAHHFVGKPKPGEVLHHKNFIKTDNFHGNLEYITSKKLGEKTGSRAKSKPVVQLNSITNEVIDEYRSARDAGRKCHISYQSVIDNCNHKTKSSCGLHFMWAEEYEVLEEALLT</sequence>
<evidence type="ECO:0000259" key="2">
    <source>
        <dbReference type="Pfam" id="PF07463"/>
    </source>
</evidence>
<keyword evidence="4" id="KW-1185">Reference proteome</keyword>
<dbReference type="Proteomes" id="UP000215059">
    <property type="component" value="Unassembled WGS sequence"/>
</dbReference>
<name>A0A235FA13_9BACL</name>
<accession>A0A235FA13</accession>
<dbReference type="OrthoDB" id="6631788at2"/>
<dbReference type="InterPro" id="IPR010902">
    <property type="entry name" value="NUMOD4"/>
</dbReference>
<dbReference type="InterPro" id="IPR010896">
    <property type="entry name" value="NUMOD1"/>
</dbReference>
<dbReference type="Pfam" id="PF07453">
    <property type="entry name" value="NUMOD1"/>
    <property type="match status" value="1"/>
</dbReference>
<protein>
    <submittedName>
        <fullName evidence="3">Uncharacterized protein</fullName>
    </submittedName>
</protein>
<evidence type="ECO:0000259" key="1">
    <source>
        <dbReference type="Pfam" id="PF07453"/>
    </source>
</evidence>
<feature type="domain" description="NUMOD4" evidence="2">
    <location>
        <begin position="71"/>
        <end position="116"/>
    </location>
</feature>
<dbReference type="Pfam" id="PF07463">
    <property type="entry name" value="NUMOD4"/>
    <property type="match status" value="1"/>
</dbReference>
<evidence type="ECO:0000313" key="4">
    <source>
        <dbReference type="Proteomes" id="UP000215059"/>
    </source>
</evidence>
<dbReference type="EMBL" id="NOII01000002">
    <property type="protein sequence ID" value="OYD57884.1"/>
    <property type="molecule type" value="Genomic_DNA"/>
</dbReference>
<gene>
    <name evidence="3" type="ORF">CGZ90_08260</name>
</gene>
<dbReference type="AlphaFoldDB" id="A0A235FA13"/>
<dbReference type="SUPFAM" id="SSF54060">
    <property type="entry name" value="His-Me finger endonucleases"/>
    <property type="match status" value="1"/>
</dbReference>
<reference evidence="3 4" key="1">
    <citation type="submission" date="2017-07" db="EMBL/GenBank/DDBJ databases">
        <title>Fictibacillus sp. nov. GDSW-R2A3 Genome sequencing and assembly.</title>
        <authorList>
            <person name="Mayilraj S."/>
        </authorList>
    </citation>
    <scope>NUCLEOTIDE SEQUENCE [LARGE SCALE GENOMIC DNA]</scope>
    <source>
        <strain evidence="3 4">GDSW-R2A3</strain>
    </source>
</reference>
<dbReference type="InterPro" id="IPR036388">
    <property type="entry name" value="WH-like_DNA-bd_sf"/>
</dbReference>
<dbReference type="InterPro" id="IPR044925">
    <property type="entry name" value="His-Me_finger_sf"/>
</dbReference>
<proteinExistence type="predicted"/>
<dbReference type="RefSeq" id="WP_094251917.1">
    <property type="nucleotide sequence ID" value="NZ_JBHLXL010000001.1"/>
</dbReference>
<feature type="domain" description="Nuclease-associated modular DNA-binding 1" evidence="1">
    <location>
        <begin position="180"/>
        <end position="215"/>
    </location>
</feature>
<comment type="caution">
    <text evidence="3">The sequence shown here is derived from an EMBL/GenBank/DDBJ whole genome shotgun (WGS) entry which is preliminary data.</text>
</comment>
<organism evidence="3 4">
    <name type="scientific">Fictibacillus aquaticus</name>
    <dbReference type="NCBI Taxonomy" id="2021314"/>
    <lineage>
        <taxon>Bacteria</taxon>
        <taxon>Bacillati</taxon>
        <taxon>Bacillota</taxon>
        <taxon>Bacilli</taxon>
        <taxon>Bacillales</taxon>
        <taxon>Fictibacillaceae</taxon>
        <taxon>Fictibacillus</taxon>
    </lineage>
</organism>
<dbReference type="GO" id="GO:0016788">
    <property type="term" value="F:hydrolase activity, acting on ester bonds"/>
    <property type="evidence" value="ECO:0007669"/>
    <property type="project" value="InterPro"/>
</dbReference>
<dbReference type="Gene3D" id="3.90.75.20">
    <property type="match status" value="1"/>
</dbReference>
<dbReference type="Gene3D" id="1.10.10.10">
    <property type="entry name" value="Winged helix-like DNA-binding domain superfamily/Winged helix DNA-binding domain"/>
    <property type="match status" value="1"/>
</dbReference>